<dbReference type="AlphaFoldDB" id="A0AAD6ZA36"/>
<proteinExistence type="predicted"/>
<evidence type="ECO:0000256" key="5">
    <source>
        <dbReference type="SAM" id="Coils"/>
    </source>
</evidence>
<name>A0AAD6ZA36_9AGAR</name>
<organism evidence="8 9">
    <name type="scientific">Mycena albidolilacea</name>
    <dbReference type="NCBI Taxonomy" id="1033008"/>
    <lineage>
        <taxon>Eukaryota</taxon>
        <taxon>Fungi</taxon>
        <taxon>Dikarya</taxon>
        <taxon>Basidiomycota</taxon>
        <taxon>Agaricomycotina</taxon>
        <taxon>Agaricomycetes</taxon>
        <taxon>Agaricomycetidae</taxon>
        <taxon>Agaricales</taxon>
        <taxon>Marasmiineae</taxon>
        <taxon>Mycenaceae</taxon>
        <taxon>Mycena</taxon>
    </lineage>
</organism>
<evidence type="ECO:0000256" key="6">
    <source>
        <dbReference type="SAM" id="MobiDB-lite"/>
    </source>
</evidence>
<dbReference type="Pfam" id="PF13639">
    <property type="entry name" value="zf-RING_2"/>
    <property type="match status" value="1"/>
</dbReference>
<feature type="region of interest" description="Disordered" evidence="6">
    <location>
        <begin position="247"/>
        <end position="270"/>
    </location>
</feature>
<dbReference type="InterPro" id="IPR001841">
    <property type="entry name" value="Znf_RING"/>
</dbReference>
<comment type="caution">
    <text evidence="8">The sequence shown here is derived from an EMBL/GenBank/DDBJ whole genome shotgun (WGS) entry which is preliminary data.</text>
</comment>
<dbReference type="PROSITE" id="PS50089">
    <property type="entry name" value="ZF_RING_2"/>
    <property type="match status" value="1"/>
</dbReference>
<protein>
    <recommendedName>
        <fullName evidence="7">RING-type domain-containing protein</fullName>
    </recommendedName>
</protein>
<dbReference type="SMART" id="SM00184">
    <property type="entry name" value="RING"/>
    <property type="match status" value="1"/>
</dbReference>
<sequence length="270" mass="30013">MLSLGPGSACDVCLEPFGAELKAPCSIPCGHVFCESCLHHVARARSTCPLCRTPFDTRHTIKLHIDLDNIPAAVDPLPVSPDSDEGARQLQSRITQLAAVGATEAQTTQLTEECKRFLQTVSKEMYSDLRTSYKMLSYMCHVKRNFVEQGRTVNILQRNVTAMTQEVDRLKAAIEALKIEKRNLDQTLQTTSTERDDLSLECERLAEKLDNAEAQVLLVTEQVSADLFWHNFVHEPVYLERDRAESTCSPQRGAPASSLRRGGILVSGGR</sequence>
<evidence type="ECO:0000313" key="8">
    <source>
        <dbReference type="EMBL" id="KAJ7312869.1"/>
    </source>
</evidence>
<dbReference type="InterPro" id="IPR013083">
    <property type="entry name" value="Znf_RING/FYVE/PHD"/>
</dbReference>
<gene>
    <name evidence="8" type="ORF">DFH08DRAFT_434075</name>
</gene>
<evidence type="ECO:0000256" key="2">
    <source>
        <dbReference type="ARBA" id="ARBA00022771"/>
    </source>
</evidence>
<accession>A0AAD6ZA36</accession>
<evidence type="ECO:0000256" key="3">
    <source>
        <dbReference type="ARBA" id="ARBA00022833"/>
    </source>
</evidence>
<keyword evidence="5" id="KW-0175">Coiled coil</keyword>
<evidence type="ECO:0000256" key="1">
    <source>
        <dbReference type="ARBA" id="ARBA00022723"/>
    </source>
</evidence>
<dbReference type="Gene3D" id="3.30.40.10">
    <property type="entry name" value="Zinc/RING finger domain, C3HC4 (zinc finger)"/>
    <property type="match status" value="1"/>
</dbReference>
<keyword evidence="2 4" id="KW-0863">Zinc-finger</keyword>
<dbReference type="Proteomes" id="UP001218218">
    <property type="component" value="Unassembled WGS sequence"/>
</dbReference>
<evidence type="ECO:0000313" key="9">
    <source>
        <dbReference type="Proteomes" id="UP001218218"/>
    </source>
</evidence>
<dbReference type="GO" id="GO:0008270">
    <property type="term" value="F:zinc ion binding"/>
    <property type="evidence" value="ECO:0007669"/>
    <property type="project" value="UniProtKB-KW"/>
</dbReference>
<dbReference type="EMBL" id="JARIHO010000069">
    <property type="protein sequence ID" value="KAJ7312869.1"/>
    <property type="molecule type" value="Genomic_DNA"/>
</dbReference>
<keyword evidence="3" id="KW-0862">Zinc</keyword>
<feature type="coiled-coil region" evidence="5">
    <location>
        <begin position="153"/>
        <end position="222"/>
    </location>
</feature>
<feature type="domain" description="RING-type" evidence="7">
    <location>
        <begin position="10"/>
        <end position="52"/>
    </location>
</feature>
<evidence type="ECO:0000256" key="4">
    <source>
        <dbReference type="PROSITE-ProRule" id="PRU00175"/>
    </source>
</evidence>
<dbReference type="SUPFAM" id="SSF57850">
    <property type="entry name" value="RING/U-box"/>
    <property type="match status" value="1"/>
</dbReference>
<dbReference type="InterPro" id="IPR017907">
    <property type="entry name" value="Znf_RING_CS"/>
</dbReference>
<evidence type="ECO:0000259" key="7">
    <source>
        <dbReference type="PROSITE" id="PS50089"/>
    </source>
</evidence>
<keyword evidence="1" id="KW-0479">Metal-binding</keyword>
<reference evidence="8" key="1">
    <citation type="submission" date="2023-03" db="EMBL/GenBank/DDBJ databases">
        <title>Massive genome expansion in bonnet fungi (Mycena s.s.) driven by repeated elements and novel gene families across ecological guilds.</title>
        <authorList>
            <consortium name="Lawrence Berkeley National Laboratory"/>
            <person name="Harder C.B."/>
            <person name="Miyauchi S."/>
            <person name="Viragh M."/>
            <person name="Kuo A."/>
            <person name="Thoen E."/>
            <person name="Andreopoulos B."/>
            <person name="Lu D."/>
            <person name="Skrede I."/>
            <person name="Drula E."/>
            <person name="Henrissat B."/>
            <person name="Morin E."/>
            <person name="Kohler A."/>
            <person name="Barry K."/>
            <person name="LaButti K."/>
            <person name="Morin E."/>
            <person name="Salamov A."/>
            <person name="Lipzen A."/>
            <person name="Mereny Z."/>
            <person name="Hegedus B."/>
            <person name="Baldrian P."/>
            <person name="Stursova M."/>
            <person name="Weitz H."/>
            <person name="Taylor A."/>
            <person name="Grigoriev I.V."/>
            <person name="Nagy L.G."/>
            <person name="Martin F."/>
            <person name="Kauserud H."/>
        </authorList>
    </citation>
    <scope>NUCLEOTIDE SEQUENCE</scope>
    <source>
        <strain evidence="8">CBHHK002</strain>
    </source>
</reference>
<dbReference type="PROSITE" id="PS00518">
    <property type="entry name" value="ZF_RING_1"/>
    <property type="match status" value="1"/>
</dbReference>
<keyword evidence="9" id="KW-1185">Reference proteome</keyword>